<evidence type="ECO:0000256" key="6">
    <source>
        <dbReference type="ARBA" id="ARBA00022679"/>
    </source>
</evidence>
<organism evidence="18 19">
    <name type="scientific">Lysinibacillus contaminans</name>
    <dbReference type="NCBI Taxonomy" id="1293441"/>
    <lineage>
        <taxon>Bacteria</taxon>
        <taxon>Bacillati</taxon>
        <taxon>Bacillota</taxon>
        <taxon>Bacilli</taxon>
        <taxon>Bacillales</taxon>
        <taxon>Bacillaceae</taxon>
        <taxon>Lysinibacillus</taxon>
    </lineage>
</organism>
<keyword evidence="13 15" id="KW-0472">Membrane</keyword>
<dbReference type="PANTHER" id="PTHR45528:SF8">
    <property type="entry name" value="HISTIDINE KINASE"/>
    <property type="match status" value="1"/>
</dbReference>
<dbReference type="InterPro" id="IPR003594">
    <property type="entry name" value="HATPase_dom"/>
</dbReference>
<dbReference type="Gene3D" id="1.10.287.130">
    <property type="match status" value="1"/>
</dbReference>
<evidence type="ECO:0000256" key="5">
    <source>
        <dbReference type="ARBA" id="ARBA00022553"/>
    </source>
</evidence>
<dbReference type="InterPro" id="IPR004358">
    <property type="entry name" value="Sig_transdc_His_kin-like_C"/>
</dbReference>
<dbReference type="InterPro" id="IPR005467">
    <property type="entry name" value="His_kinase_dom"/>
</dbReference>
<keyword evidence="4" id="KW-1003">Cell membrane</keyword>
<dbReference type="SUPFAM" id="SSF47384">
    <property type="entry name" value="Homodimeric domain of signal transducing histidine kinase"/>
    <property type="match status" value="1"/>
</dbReference>
<evidence type="ECO:0000256" key="7">
    <source>
        <dbReference type="ARBA" id="ARBA00022692"/>
    </source>
</evidence>
<dbReference type="PROSITE" id="PS50885">
    <property type="entry name" value="HAMP"/>
    <property type="match status" value="1"/>
</dbReference>
<gene>
    <name evidence="18" type="ORF">AEA09_08880</name>
</gene>
<evidence type="ECO:0000256" key="14">
    <source>
        <dbReference type="SAM" id="Coils"/>
    </source>
</evidence>
<protein>
    <recommendedName>
        <fullName evidence="3">histidine kinase</fullName>
        <ecNumber evidence="3">2.7.13.3</ecNumber>
    </recommendedName>
</protein>
<dbReference type="InterPro" id="IPR003661">
    <property type="entry name" value="HisK_dim/P_dom"/>
</dbReference>
<feature type="domain" description="HAMP" evidence="17">
    <location>
        <begin position="83"/>
        <end position="129"/>
    </location>
</feature>
<keyword evidence="19" id="KW-1185">Reference proteome</keyword>
<dbReference type="Pfam" id="PF02518">
    <property type="entry name" value="HATPase_c"/>
    <property type="match status" value="1"/>
</dbReference>
<evidence type="ECO:0000256" key="10">
    <source>
        <dbReference type="ARBA" id="ARBA00022840"/>
    </source>
</evidence>
<comment type="subcellular location">
    <subcellularLocation>
        <location evidence="2">Cell membrane</location>
        <topology evidence="2">Multi-pass membrane protein</topology>
    </subcellularLocation>
</comment>
<name>A0ABR5K155_9BACI</name>
<dbReference type="CDD" id="cd06225">
    <property type="entry name" value="HAMP"/>
    <property type="match status" value="1"/>
</dbReference>
<keyword evidence="10" id="KW-0067">ATP-binding</keyword>
<dbReference type="Gene3D" id="6.10.340.10">
    <property type="match status" value="1"/>
</dbReference>
<feature type="domain" description="Histidine kinase" evidence="16">
    <location>
        <begin position="144"/>
        <end position="360"/>
    </location>
</feature>
<dbReference type="InterPro" id="IPR050398">
    <property type="entry name" value="HssS/ArlS-like"/>
</dbReference>
<dbReference type="CDD" id="cd00082">
    <property type="entry name" value="HisKA"/>
    <property type="match status" value="1"/>
</dbReference>
<evidence type="ECO:0000256" key="11">
    <source>
        <dbReference type="ARBA" id="ARBA00022989"/>
    </source>
</evidence>
<evidence type="ECO:0000313" key="19">
    <source>
        <dbReference type="Proteomes" id="UP000050668"/>
    </source>
</evidence>
<dbReference type="PROSITE" id="PS50109">
    <property type="entry name" value="HIS_KIN"/>
    <property type="match status" value="1"/>
</dbReference>
<dbReference type="SUPFAM" id="SSF55874">
    <property type="entry name" value="ATPase domain of HSP90 chaperone/DNA topoisomerase II/histidine kinase"/>
    <property type="match status" value="1"/>
</dbReference>
<dbReference type="EC" id="2.7.13.3" evidence="3"/>
<dbReference type="GO" id="GO:0016301">
    <property type="term" value="F:kinase activity"/>
    <property type="evidence" value="ECO:0007669"/>
    <property type="project" value="UniProtKB-KW"/>
</dbReference>
<keyword evidence="8" id="KW-0547">Nucleotide-binding</keyword>
<keyword evidence="12" id="KW-0902">Two-component regulatory system</keyword>
<dbReference type="Pfam" id="PF00512">
    <property type="entry name" value="HisKA"/>
    <property type="match status" value="1"/>
</dbReference>
<accession>A0ABR5K155</accession>
<keyword evidence="14" id="KW-0175">Coiled coil</keyword>
<dbReference type="PRINTS" id="PR00344">
    <property type="entry name" value="BCTRLSENSOR"/>
</dbReference>
<evidence type="ECO:0000256" key="15">
    <source>
        <dbReference type="SAM" id="Phobius"/>
    </source>
</evidence>
<keyword evidence="9 18" id="KW-0418">Kinase</keyword>
<reference evidence="19" key="1">
    <citation type="submission" date="2015-07" db="EMBL/GenBank/DDBJ databases">
        <title>Fjat-14205 dsm 2895.</title>
        <authorList>
            <person name="Liu B."/>
            <person name="Wang J."/>
            <person name="Zhu Y."/>
            <person name="Liu G."/>
            <person name="Chen Q."/>
            <person name="Chen Z."/>
            <person name="Lan J."/>
            <person name="Che J."/>
            <person name="Ge C."/>
            <person name="Shi H."/>
            <person name="Pan Z."/>
            <person name="Liu X."/>
        </authorList>
    </citation>
    <scope>NUCLEOTIDE SEQUENCE [LARGE SCALE GENOMIC DNA]</scope>
    <source>
        <strain evidence="19">DSM 25560</strain>
    </source>
</reference>
<dbReference type="SMART" id="SM00388">
    <property type="entry name" value="HisKA"/>
    <property type="match status" value="1"/>
</dbReference>
<dbReference type="Pfam" id="PF00672">
    <property type="entry name" value="HAMP"/>
    <property type="match status" value="1"/>
</dbReference>
<evidence type="ECO:0000313" key="18">
    <source>
        <dbReference type="EMBL" id="KOS68647.1"/>
    </source>
</evidence>
<comment type="caution">
    <text evidence="18">The sequence shown here is derived from an EMBL/GenBank/DDBJ whole genome shotgun (WGS) entry which is preliminary data.</text>
</comment>
<feature type="transmembrane region" description="Helical" evidence="15">
    <location>
        <begin position="12"/>
        <end position="35"/>
    </location>
</feature>
<dbReference type="SMART" id="SM00304">
    <property type="entry name" value="HAMP"/>
    <property type="match status" value="1"/>
</dbReference>
<evidence type="ECO:0000256" key="2">
    <source>
        <dbReference type="ARBA" id="ARBA00004651"/>
    </source>
</evidence>
<sequence length="366" mass="42569">MRNIKLRNKLTVKLLGTIAISFFVTFFLFVIISQLVFHLVGINYFIDISEEKARLMAYLVLSLIILNFIVVFLLLVRKKFIYLRHISESVNQIANGNLGLTIEIEGKDELSQLAQNINYMSKELENKFIHERQLEKAKNELITNVSHDLRTPLTSIIGYLDLIKNEQYENKDQFYDYFETIYSKSHRLKHLIDELFEFTRLSSPDVMLNLNKVELASLLQQIVGEYIPIFEEEQLSVRNSITDEDIPVLIDVEKMVRVYENLFMNAIKYSIKPSDIQISFKSKGNTAVLQVSNRVEKPPVEDVNKMFERFFRGDQARMDAQGTGLGLSISKRIVELHNGVIRAKYKDGWIIFIVELPIYNEQLKNS</sequence>
<keyword evidence="11 15" id="KW-1133">Transmembrane helix</keyword>
<evidence type="ECO:0000259" key="17">
    <source>
        <dbReference type="PROSITE" id="PS50885"/>
    </source>
</evidence>
<keyword evidence="7 15" id="KW-0812">Transmembrane</keyword>
<dbReference type="InterPro" id="IPR003660">
    <property type="entry name" value="HAMP_dom"/>
</dbReference>
<evidence type="ECO:0000259" key="16">
    <source>
        <dbReference type="PROSITE" id="PS50109"/>
    </source>
</evidence>
<dbReference type="SUPFAM" id="SSF158472">
    <property type="entry name" value="HAMP domain-like"/>
    <property type="match status" value="1"/>
</dbReference>
<evidence type="ECO:0000256" key="13">
    <source>
        <dbReference type="ARBA" id="ARBA00023136"/>
    </source>
</evidence>
<evidence type="ECO:0000256" key="4">
    <source>
        <dbReference type="ARBA" id="ARBA00022475"/>
    </source>
</evidence>
<feature type="transmembrane region" description="Helical" evidence="15">
    <location>
        <begin position="55"/>
        <end position="76"/>
    </location>
</feature>
<comment type="catalytic activity">
    <reaction evidence="1">
        <text>ATP + protein L-histidine = ADP + protein N-phospho-L-histidine.</text>
        <dbReference type="EC" id="2.7.13.3"/>
    </reaction>
</comment>
<evidence type="ECO:0000256" key="9">
    <source>
        <dbReference type="ARBA" id="ARBA00022777"/>
    </source>
</evidence>
<dbReference type="InterPro" id="IPR036890">
    <property type="entry name" value="HATPase_C_sf"/>
</dbReference>
<evidence type="ECO:0000256" key="1">
    <source>
        <dbReference type="ARBA" id="ARBA00000085"/>
    </source>
</evidence>
<keyword evidence="5" id="KW-0597">Phosphoprotein</keyword>
<dbReference type="Gene3D" id="3.30.565.10">
    <property type="entry name" value="Histidine kinase-like ATPase, C-terminal domain"/>
    <property type="match status" value="1"/>
</dbReference>
<dbReference type="InterPro" id="IPR036097">
    <property type="entry name" value="HisK_dim/P_sf"/>
</dbReference>
<dbReference type="PANTHER" id="PTHR45528">
    <property type="entry name" value="SENSOR HISTIDINE KINASE CPXA"/>
    <property type="match status" value="1"/>
</dbReference>
<proteinExistence type="predicted"/>
<evidence type="ECO:0000256" key="12">
    <source>
        <dbReference type="ARBA" id="ARBA00023012"/>
    </source>
</evidence>
<evidence type="ECO:0000256" key="8">
    <source>
        <dbReference type="ARBA" id="ARBA00022741"/>
    </source>
</evidence>
<feature type="coiled-coil region" evidence="14">
    <location>
        <begin position="107"/>
        <end position="140"/>
    </location>
</feature>
<keyword evidence="6" id="KW-0808">Transferase</keyword>
<dbReference type="SMART" id="SM00387">
    <property type="entry name" value="HATPase_c"/>
    <property type="match status" value="1"/>
</dbReference>
<dbReference type="Proteomes" id="UP000050668">
    <property type="component" value="Unassembled WGS sequence"/>
</dbReference>
<evidence type="ECO:0000256" key="3">
    <source>
        <dbReference type="ARBA" id="ARBA00012438"/>
    </source>
</evidence>
<dbReference type="RefSeq" id="WP_053583488.1">
    <property type="nucleotide sequence ID" value="NZ_LGRV01000003.1"/>
</dbReference>
<dbReference type="EMBL" id="LGRV01000003">
    <property type="protein sequence ID" value="KOS68647.1"/>
    <property type="molecule type" value="Genomic_DNA"/>
</dbReference>